<dbReference type="RefSeq" id="WP_017747932.1">
    <property type="nucleotide sequence ID" value="NZ_KQ976354.1"/>
</dbReference>
<sequence>MNELDPEIKLSQLFIHLHNEGFNLGIGEYLAAKEALRGGWGGSELGDTLKLLWCKTREQQVQFETIWESLTPQSNKPLPKSETLNNPSPKKPSDFKKESSPLASPQTPNPVPLQPAPSKLSPLPVQAPMTTAAQQQAEEITEIQNYWPVSRRSMIYTWRYLRRPEPDGPQDVLDIETTVEQTAQQGFFLAPVYQRRECNHAHLLLLVDQNGSMVPFHRFTRDLVETALYESTIQNVGVFYFRNVPASVVYRDAHMTLPIFLKDVLAECDSDTSVLIVSDAGAARGYSRWERIRPTTDVLFKIRQWTNLIAWLNPMPKDRWEDTSAKMIALLVPMFPMDREGLSNAIDIVRGQPLQSYL</sequence>
<feature type="compositionally biased region" description="Polar residues" evidence="1">
    <location>
        <begin position="72"/>
        <end position="88"/>
    </location>
</feature>
<comment type="caution">
    <text evidence="2">The sequence shown here is derived from an EMBL/GenBank/DDBJ whole genome shotgun (WGS) entry which is preliminary data.</text>
</comment>
<dbReference type="PANTHER" id="PTHR39338:SF7">
    <property type="entry name" value="BLL6692 PROTEIN"/>
    <property type="match status" value="1"/>
</dbReference>
<keyword evidence="3" id="KW-1185">Reference proteome</keyword>
<dbReference type="EMBL" id="ANNX02000051">
    <property type="protein sequence ID" value="KYC35635.1"/>
    <property type="molecule type" value="Genomic_DNA"/>
</dbReference>
<dbReference type="STRING" id="128403.WA1_07405"/>
<evidence type="ECO:0000313" key="3">
    <source>
        <dbReference type="Proteomes" id="UP000076925"/>
    </source>
</evidence>
<dbReference type="Proteomes" id="UP000076925">
    <property type="component" value="Unassembled WGS sequence"/>
</dbReference>
<gene>
    <name evidence="2" type="ORF">WA1_07405</name>
</gene>
<proteinExistence type="predicted"/>
<dbReference type="OrthoDB" id="9764216at2"/>
<dbReference type="PANTHER" id="PTHR39338">
    <property type="entry name" value="BLL5662 PROTEIN-RELATED"/>
    <property type="match status" value="1"/>
</dbReference>
<accession>A0A139WT60</accession>
<feature type="region of interest" description="Disordered" evidence="1">
    <location>
        <begin position="72"/>
        <end position="130"/>
    </location>
</feature>
<organism evidence="2 3">
    <name type="scientific">Scytonema hofmannii PCC 7110</name>
    <dbReference type="NCBI Taxonomy" id="128403"/>
    <lineage>
        <taxon>Bacteria</taxon>
        <taxon>Bacillati</taxon>
        <taxon>Cyanobacteriota</taxon>
        <taxon>Cyanophyceae</taxon>
        <taxon>Nostocales</taxon>
        <taxon>Scytonemataceae</taxon>
        <taxon>Scytonema</taxon>
    </lineage>
</organism>
<dbReference type="AlphaFoldDB" id="A0A139WT60"/>
<protein>
    <submittedName>
        <fullName evidence="2">VWA containing CoxE family protein</fullName>
    </submittedName>
</protein>
<evidence type="ECO:0000256" key="1">
    <source>
        <dbReference type="SAM" id="MobiDB-lite"/>
    </source>
</evidence>
<reference evidence="2 3" key="1">
    <citation type="journal article" date="2013" name="Genome Biol. Evol.">
        <title>Genomes of Stigonematalean cyanobacteria (subsection V) and the evolution of oxygenic photosynthesis from prokaryotes to plastids.</title>
        <authorList>
            <person name="Dagan T."/>
            <person name="Roettger M."/>
            <person name="Stucken K."/>
            <person name="Landan G."/>
            <person name="Koch R."/>
            <person name="Major P."/>
            <person name="Gould S.B."/>
            <person name="Goremykin V.V."/>
            <person name="Rippka R."/>
            <person name="Tandeau de Marsac N."/>
            <person name="Gugger M."/>
            <person name="Lockhart P.J."/>
            <person name="Allen J.F."/>
            <person name="Brune I."/>
            <person name="Maus I."/>
            <person name="Puhler A."/>
            <person name="Martin W.F."/>
        </authorList>
    </citation>
    <scope>NUCLEOTIDE SEQUENCE [LARGE SCALE GENOMIC DNA]</scope>
    <source>
        <strain evidence="2 3">PCC 7110</strain>
    </source>
</reference>
<evidence type="ECO:0000313" key="2">
    <source>
        <dbReference type="EMBL" id="KYC35635.1"/>
    </source>
</evidence>
<name>A0A139WT60_9CYAN</name>